<evidence type="ECO:0000313" key="2">
    <source>
        <dbReference type="EMBL" id="GIM01607.1"/>
    </source>
</evidence>
<feature type="compositionally biased region" description="Acidic residues" evidence="1">
    <location>
        <begin position="255"/>
        <end position="265"/>
    </location>
</feature>
<comment type="caution">
    <text evidence="2">The sequence shown here is derived from an EMBL/GenBank/DDBJ whole genome shotgun (WGS) entry which is preliminary data.</text>
</comment>
<protein>
    <submittedName>
        <fullName evidence="2">Uncharacterized protein</fullName>
    </submittedName>
</protein>
<reference evidence="2" key="1">
    <citation type="journal article" date="2021" name="Proc. Natl. Acad. Sci. U.S.A.">
        <title>Three genomes in the algal genus Volvox reveal the fate of a haploid sex-determining region after a transition to homothallism.</title>
        <authorList>
            <person name="Yamamoto K."/>
            <person name="Hamaji T."/>
            <person name="Kawai-Toyooka H."/>
            <person name="Matsuzaki R."/>
            <person name="Takahashi F."/>
            <person name="Nishimura Y."/>
            <person name="Kawachi M."/>
            <person name="Noguchi H."/>
            <person name="Minakuchi Y."/>
            <person name="Umen J.G."/>
            <person name="Toyoda A."/>
            <person name="Nozaki H."/>
        </authorList>
    </citation>
    <scope>NUCLEOTIDE SEQUENCE</scope>
    <source>
        <strain evidence="2">NIES-3785</strain>
    </source>
</reference>
<evidence type="ECO:0000256" key="1">
    <source>
        <dbReference type="SAM" id="MobiDB-lite"/>
    </source>
</evidence>
<proteinExistence type="predicted"/>
<dbReference type="AlphaFoldDB" id="A0A8J4G7N3"/>
<feature type="region of interest" description="Disordered" evidence="1">
    <location>
        <begin position="61"/>
        <end position="80"/>
    </location>
</feature>
<name>A0A8J4G7N3_9CHLO</name>
<sequence length="265" mass="25637">GGAAGDGGASGAPAALLAGSGVTVLSAADNTNMWEAQDFKVSLGGDAPGAGGLLFGGAGAASSADGGGGSGGGGGKKQPAVLPWFKKTADGKARSGPTGREEIGADRAGAAADSGKQQQQAEYFRDFMKYMSQLQQEKRTAPTPTPGAATAATAAAAAQTSPLQPTPARLPAVAIKPEPGVSAPPGPLAAVVKTEPGLYSTATAATATAAAAAGGDVEWEDVGGLPPVSQQPKLEEAIKTEPGLGGGGGGSAAMDADEEVEWEDV</sequence>
<feature type="region of interest" description="Disordered" evidence="1">
    <location>
        <begin position="237"/>
        <end position="265"/>
    </location>
</feature>
<accession>A0A8J4G7N3</accession>
<evidence type="ECO:0000313" key="3">
    <source>
        <dbReference type="Proteomes" id="UP000722791"/>
    </source>
</evidence>
<gene>
    <name evidence="2" type="ORF">Vretimale_6394</name>
</gene>
<dbReference type="EMBL" id="BNCQ01000009">
    <property type="protein sequence ID" value="GIM01607.1"/>
    <property type="molecule type" value="Genomic_DNA"/>
</dbReference>
<feature type="non-terminal residue" evidence="2">
    <location>
        <position position="1"/>
    </location>
</feature>
<organism evidence="2 3">
    <name type="scientific">Volvox reticuliferus</name>
    <dbReference type="NCBI Taxonomy" id="1737510"/>
    <lineage>
        <taxon>Eukaryota</taxon>
        <taxon>Viridiplantae</taxon>
        <taxon>Chlorophyta</taxon>
        <taxon>core chlorophytes</taxon>
        <taxon>Chlorophyceae</taxon>
        <taxon>CS clade</taxon>
        <taxon>Chlamydomonadales</taxon>
        <taxon>Volvocaceae</taxon>
        <taxon>Volvox</taxon>
    </lineage>
</organism>
<feature type="compositionally biased region" description="Basic and acidic residues" evidence="1">
    <location>
        <begin position="87"/>
        <end position="105"/>
    </location>
</feature>
<feature type="region of interest" description="Disordered" evidence="1">
    <location>
        <begin position="87"/>
        <end position="118"/>
    </location>
</feature>
<feature type="compositionally biased region" description="Gly residues" evidence="1">
    <location>
        <begin position="61"/>
        <end position="76"/>
    </location>
</feature>
<dbReference type="Proteomes" id="UP000722791">
    <property type="component" value="Unassembled WGS sequence"/>
</dbReference>